<feature type="region of interest" description="Disordered" evidence="1">
    <location>
        <begin position="83"/>
        <end position="110"/>
    </location>
</feature>
<feature type="compositionally biased region" description="Basic and acidic residues" evidence="1">
    <location>
        <begin position="83"/>
        <end position="96"/>
    </location>
</feature>
<proteinExistence type="predicted"/>
<dbReference type="EMBL" id="OZ075140">
    <property type="protein sequence ID" value="CAL5026979.1"/>
    <property type="molecule type" value="Genomic_DNA"/>
</dbReference>
<dbReference type="PANTHER" id="PTHR46932:SF20">
    <property type="entry name" value="HMA DOMAIN-CONTAINING PROTEIN"/>
    <property type="match status" value="1"/>
</dbReference>
<name>A0ABC9CWP2_9POAL</name>
<reference evidence="2 3" key="2">
    <citation type="submission" date="2024-10" db="EMBL/GenBank/DDBJ databases">
        <authorList>
            <person name="Ryan C."/>
        </authorList>
    </citation>
    <scope>NUCLEOTIDE SEQUENCE [LARGE SCALE GENOMIC DNA]</scope>
</reference>
<evidence type="ECO:0000256" key="1">
    <source>
        <dbReference type="SAM" id="MobiDB-lite"/>
    </source>
</evidence>
<sequence>MLLLFSVFRAQQKIVIKVCLPCDRCRTKAMELIAKSDGLISVAIAGDEKLEVVGDGIDPVRLVCHLRKKLCYAEILQVEEVKDKKPEEKKQTEAPKKKAQQQPVVEHPPPQGCPGNCYCHHYLPPPPMIVCEEPNGCAIM</sequence>
<gene>
    <name evidence="2" type="ORF">URODEC1_LOCUS79089</name>
</gene>
<protein>
    <recommendedName>
        <fullName evidence="4">HMA domain-containing protein</fullName>
    </recommendedName>
</protein>
<dbReference type="Gene3D" id="3.30.70.100">
    <property type="match status" value="1"/>
</dbReference>
<dbReference type="PANTHER" id="PTHR46932">
    <property type="entry name" value="HEAVY METAL-ASSOCIATED ISOPRENYLATED PLANT PROTEIN 47"/>
    <property type="match status" value="1"/>
</dbReference>
<evidence type="ECO:0000313" key="2">
    <source>
        <dbReference type="EMBL" id="CAL5026979.1"/>
    </source>
</evidence>
<keyword evidence="3" id="KW-1185">Reference proteome</keyword>
<dbReference type="InterPro" id="IPR042885">
    <property type="entry name" value="HIPP47/16"/>
</dbReference>
<evidence type="ECO:0000313" key="3">
    <source>
        <dbReference type="Proteomes" id="UP001497457"/>
    </source>
</evidence>
<dbReference type="AlphaFoldDB" id="A0ABC9CWP2"/>
<organism evidence="2 3">
    <name type="scientific">Urochloa decumbens</name>
    <dbReference type="NCBI Taxonomy" id="240449"/>
    <lineage>
        <taxon>Eukaryota</taxon>
        <taxon>Viridiplantae</taxon>
        <taxon>Streptophyta</taxon>
        <taxon>Embryophyta</taxon>
        <taxon>Tracheophyta</taxon>
        <taxon>Spermatophyta</taxon>
        <taxon>Magnoliopsida</taxon>
        <taxon>Liliopsida</taxon>
        <taxon>Poales</taxon>
        <taxon>Poaceae</taxon>
        <taxon>PACMAD clade</taxon>
        <taxon>Panicoideae</taxon>
        <taxon>Panicodae</taxon>
        <taxon>Paniceae</taxon>
        <taxon>Melinidinae</taxon>
        <taxon>Urochloa</taxon>
    </lineage>
</organism>
<reference evidence="3" key="1">
    <citation type="submission" date="2024-06" db="EMBL/GenBank/DDBJ databases">
        <authorList>
            <person name="Ryan C."/>
        </authorList>
    </citation>
    <scope>NUCLEOTIDE SEQUENCE [LARGE SCALE GENOMIC DNA]</scope>
</reference>
<dbReference type="Proteomes" id="UP001497457">
    <property type="component" value="Chromosome 30rd"/>
</dbReference>
<evidence type="ECO:0008006" key="4">
    <source>
        <dbReference type="Google" id="ProtNLM"/>
    </source>
</evidence>
<accession>A0ABC9CWP2</accession>